<dbReference type="AlphaFoldDB" id="A0A024SGW7"/>
<protein>
    <submittedName>
        <fullName evidence="3">RmlC-like cupin</fullName>
    </submittedName>
</protein>
<dbReference type="Proteomes" id="UP000024376">
    <property type="component" value="Unassembled WGS sequence"/>
</dbReference>
<dbReference type="Gene3D" id="2.60.120.10">
    <property type="entry name" value="Jelly Rolls"/>
    <property type="match status" value="1"/>
</dbReference>
<feature type="domain" description="Cupin type-2" evidence="2">
    <location>
        <begin position="37"/>
        <end position="91"/>
    </location>
</feature>
<reference evidence="4" key="1">
    <citation type="journal article" date="2013" name="Ind. Biotechnol.">
        <title>Comparative genomics analysis of Trichoderma reesei strains.</title>
        <authorList>
            <person name="Koike H."/>
            <person name="Aerts A."/>
            <person name="LaButti K."/>
            <person name="Grigoriev I.V."/>
            <person name="Baker S.E."/>
        </authorList>
    </citation>
    <scope>NUCLEOTIDE SEQUENCE [LARGE SCALE GENOMIC DNA]</scope>
    <source>
        <strain evidence="4">ATCC 56765 / BCRC 32924 / NRRL 11460 / Rut C-30</strain>
    </source>
</reference>
<dbReference type="InterPro" id="IPR052044">
    <property type="entry name" value="PKS_Associated_Protein"/>
</dbReference>
<dbReference type="KEGG" id="trr:M419DRAFT_75075"/>
<dbReference type="EMBL" id="KI911142">
    <property type="protein sequence ID" value="ETS03761.1"/>
    <property type="molecule type" value="Genomic_DNA"/>
</dbReference>
<dbReference type="SUPFAM" id="SSF51182">
    <property type="entry name" value="RmlC-like cupins"/>
    <property type="match status" value="1"/>
</dbReference>
<evidence type="ECO:0000259" key="2">
    <source>
        <dbReference type="Pfam" id="PF07883"/>
    </source>
</evidence>
<feature type="region of interest" description="Disordered" evidence="1">
    <location>
        <begin position="101"/>
        <end position="124"/>
    </location>
</feature>
<dbReference type="InterPro" id="IPR019780">
    <property type="entry name" value="Germin_Mn-BS"/>
</dbReference>
<evidence type="ECO:0000313" key="4">
    <source>
        <dbReference type="Proteomes" id="UP000024376"/>
    </source>
</evidence>
<dbReference type="HOGENOM" id="CLU_131430_1_0_1"/>
<feature type="compositionally biased region" description="Basic and acidic residues" evidence="1">
    <location>
        <begin position="111"/>
        <end position="124"/>
    </location>
</feature>
<dbReference type="Pfam" id="PF07883">
    <property type="entry name" value="Cupin_2"/>
    <property type="match status" value="1"/>
</dbReference>
<dbReference type="InterPro" id="IPR014710">
    <property type="entry name" value="RmlC-like_jellyroll"/>
</dbReference>
<organism evidence="3 4">
    <name type="scientific">Hypocrea jecorina (strain ATCC 56765 / BCRC 32924 / NRRL 11460 / Rut C-30)</name>
    <name type="common">Trichoderma reesei</name>
    <dbReference type="NCBI Taxonomy" id="1344414"/>
    <lineage>
        <taxon>Eukaryota</taxon>
        <taxon>Fungi</taxon>
        <taxon>Dikarya</taxon>
        <taxon>Ascomycota</taxon>
        <taxon>Pezizomycotina</taxon>
        <taxon>Sordariomycetes</taxon>
        <taxon>Hypocreomycetidae</taxon>
        <taxon>Hypocreales</taxon>
        <taxon>Hypocreaceae</taxon>
        <taxon>Trichoderma</taxon>
    </lineage>
</organism>
<evidence type="ECO:0000313" key="3">
    <source>
        <dbReference type="EMBL" id="ETS03761.1"/>
    </source>
</evidence>
<dbReference type="InterPro" id="IPR011051">
    <property type="entry name" value="RmlC_Cupin_sf"/>
</dbReference>
<sequence>MSTSESIPKLLSSFTETWSPRLVAAINDHHVKVAKLDGEFIWHAHPNSDELFYLLSGKLTIELDGRDDVVMQVGDMFVIPKGLRHRPVAEEASVMLIEHESTVNTGDETDSERTRQVKDVRGQY</sequence>
<name>A0A024SGW7_HYPJR</name>
<dbReference type="OrthoDB" id="204928at2759"/>
<dbReference type="InterPro" id="IPR013096">
    <property type="entry name" value="Cupin_2"/>
</dbReference>
<dbReference type="PANTHER" id="PTHR36114:SF1">
    <property type="entry name" value="16.7 KDA PROTEIN IN WHIE LOCUS"/>
    <property type="match status" value="1"/>
</dbReference>
<accession>A0A024SGW7</accession>
<proteinExistence type="predicted"/>
<evidence type="ECO:0000256" key="1">
    <source>
        <dbReference type="SAM" id="MobiDB-lite"/>
    </source>
</evidence>
<gene>
    <name evidence="3" type="ORF">M419DRAFT_75075</name>
</gene>
<dbReference type="PROSITE" id="PS00725">
    <property type="entry name" value="GERMIN"/>
    <property type="match status" value="1"/>
</dbReference>
<dbReference type="CDD" id="cd02226">
    <property type="entry name" value="cupin_YdbB-like"/>
    <property type="match status" value="1"/>
</dbReference>
<dbReference type="GO" id="GO:0030145">
    <property type="term" value="F:manganese ion binding"/>
    <property type="evidence" value="ECO:0007669"/>
    <property type="project" value="InterPro"/>
</dbReference>
<dbReference type="PANTHER" id="PTHR36114">
    <property type="entry name" value="16.7 KDA PROTEIN IN WHIE LOCUS"/>
    <property type="match status" value="1"/>
</dbReference>